<evidence type="ECO:0000256" key="14">
    <source>
        <dbReference type="PIRNR" id="PIRNR006439"/>
    </source>
</evidence>
<dbReference type="SUPFAM" id="SSF52922">
    <property type="entry name" value="TK C-terminal domain-like"/>
    <property type="match status" value="1"/>
</dbReference>
<keyword evidence="11 14" id="KW-0411">Iron-sulfur</keyword>
<comment type="cofactor">
    <cofactor evidence="14 15">
        <name>[4Fe-4S] cluster</name>
        <dbReference type="ChEBI" id="CHEBI:49883"/>
    </cofactor>
    <text evidence="14 15">Binds 2 [4Fe-4S] clusters. In this family the first cluster has a non-standard and varying [4Fe-4S] binding motif CX(2)CX(2)CX(4-5)CP.</text>
</comment>
<comment type="subunit">
    <text evidence="2">Heterodimer of the IorA and IorB subunits.</text>
</comment>
<dbReference type="OrthoDB" id="9804603at2"/>
<dbReference type="CDD" id="cd07034">
    <property type="entry name" value="TPP_PYR_PFOR_IOR-alpha_like"/>
    <property type="match status" value="1"/>
</dbReference>
<evidence type="ECO:0000256" key="15">
    <source>
        <dbReference type="PIRSR" id="PIRSR006439-50"/>
    </source>
</evidence>
<proteinExistence type="predicted"/>
<sequence>MKRLMLGNEAIARGAYEAGVRVATAYPGTPSTEITEFAAKYDEIYAEWSPNEKVALEVAIGASFAGARAMVAMKHVGLNVAADPLFTVSYTGVNAGLVIIVADDPGMHSSQNEQDSRYYARASQVPMLEPADSQEALDFVKLAFELSEEYDTPVLIRLTTRIAHSQSIVTLGERMDIKLKDYKKLPDKNVMMPAMARKRHVEVERRMKALADAANDLWINRIEMGDTSIGIIASGIVYQYAKEALPNASFLKLGMVNPLPRRLIESFASKVRKLYVIEELEPVLEEQIKSWGIPVIGKEIFPVQGELSANMIVEKIAGRAPDVRPAQDLPPRPPVMCPGCPHRGIYYVMKKLRLHATGDIGCYTLGALPPLEAIDTCVCMGASVGMAHGMEKARGRDFSRRLVAVIGDSTFIHSGITGLIDIVYNQGTSTVVILDNYTTGMTGHQDHPGTGRTIKGEAVTPLNLVNLIKAIGIEHVRVVDPFDLEEVEKVLKEETQREEPSVVIAQRPCALLSKEMKAPLSIDRDTCRLCGVCLRLGCPAIEKKSDGMHINQALCNGCGLCVKVCKFGAIRRAGE</sequence>
<feature type="binding site" evidence="15">
    <location>
        <position position="555"/>
    </location>
    <ligand>
        <name>[4Fe-4S] cluster</name>
        <dbReference type="ChEBI" id="CHEBI:49883"/>
        <label>2</label>
    </ligand>
</feature>
<feature type="binding site" evidence="15">
    <location>
        <position position="527"/>
    </location>
    <ligand>
        <name>[4Fe-4S] cluster</name>
        <dbReference type="ChEBI" id="CHEBI:49883"/>
        <label>1</label>
    </ligand>
</feature>
<dbReference type="GO" id="GO:0030976">
    <property type="term" value="F:thiamine pyrophosphate binding"/>
    <property type="evidence" value="ECO:0007669"/>
    <property type="project" value="InterPro"/>
</dbReference>
<evidence type="ECO:0000256" key="2">
    <source>
        <dbReference type="ARBA" id="ARBA00011238"/>
    </source>
</evidence>
<dbReference type="InterPro" id="IPR009014">
    <property type="entry name" value="Transketo_C/PFOR_II"/>
</dbReference>
<dbReference type="PANTHER" id="PTHR43710">
    <property type="entry name" value="2-HYDROXYACYL-COA LYASE"/>
    <property type="match status" value="1"/>
</dbReference>
<dbReference type="STRING" id="937334.SAMN05444406_101166"/>
<gene>
    <name evidence="17" type="ORF">SAMN05444406_101166</name>
</gene>
<evidence type="ECO:0000256" key="3">
    <source>
        <dbReference type="ARBA" id="ARBA00012812"/>
    </source>
</evidence>
<dbReference type="Gene3D" id="3.40.50.970">
    <property type="match status" value="2"/>
</dbReference>
<comment type="catalytic activity">
    <reaction evidence="13 14">
        <text>indole-3-pyruvate + 2 oxidized [2Fe-2S]-[ferredoxin] + CoA = (indol-3-yl)acetyl-CoA + 2 reduced [2Fe-2S]-[ferredoxin] + CO2 + H(+)</text>
        <dbReference type="Rhea" id="RHEA:12645"/>
        <dbReference type="Rhea" id="RHEA-COMP:10000"/>
        <dbReference type="Rhea" id="RHEA-COMP:10001"/>
        <dbReference type="ChEBI" id="CHEBI:15378"/>
        <dbReference type="ChEBI" id="CHEBI:16526"/>
        <dbReference type="ChEBI" id="CHEBI:17640"/>
        <dbReference type="ChEBI" id="CHEBI:33737"/>
        <dbReference type="ChEBI" id="CHEBI:33738"/>
        <dbReference type="ChEBI" id="CHEBI:57271"/>
        <dbReference type="ChEBI" id="CHEBI:57287"/>
        <dbReference type="EC" id="1.2.7.8"/>
    </reaction>
</comment>
<evidence type="ECO:0000256" key="5">
    <source>
        <dbReference type="ARBA" id="ARBA00022448"/>
    </source>
</evidence>
<feature type="binding site" evidence="15">
    <location>
        <position position="565"/>
    </location>
    <ligand>
        <name>[4Fe-4S] cluster</name>
        <dbReference type="ChEBI" id="CHEBI:49883"/>
        <label>1</label>
    </ligand>
</feature>
<keyword evidence="9 14" id="KW-0560">Oxidoreductase</keyword>
<evidence type="ECO:0000256" key="4">
    <source>
        <dbReference type="ARBA" id="ARBA00017710"/>
    </source>
</evidence>
<dbReference type="Pfam" id="PF01855">
    <property type="entry name" value="POR_N"/>
    <property type="match status" value="1"/>
</dbReference>
<keyword evidence="17" id="KW-0670">Pyruvate</keyword>
<dbReference type="InterPro" id="IPR011766">
    <property type="entry name" value="TPP_enzyme_TPP-bd"/>
</dbReference>
<dbReference type="NCBIfam" id="TIGR03336">
    <property type="entry name" value="IOR_alpha"/>
    <property type="match status" value="1"/>
</dbReference>
<feature type="binding site" evidence="15">
    <location>
        <position position="558"/>
    </location>
    <ligand>
        <name>[4Fe-4S] cluster</name>
        <dbReference type="ChEBI" id="CHEBI:49883"/>
        <label>2</label>
    </ligand>
</feature>
<dbReference type="InterPro" id="IPR002880">
    <property type="entry name" value="Pyrv_Fd/Flavodoxin_OxRdtase_N"/>
</dbReference>
<evidence type="ECO:0000313" key="17">
    <source>
        <dbReference type="EMBL" id="SFP63428.1"/>
    </source>
</evidence>
<evidence type="ECO:0000256" key="7">
    <source>
        <dbReference type="ARBA" id="ARBA00022723"/>
    </source>
</evidence>
<evidence type="ECO:0000256" key="9">
    <source>
        <dbReference type="ARBA" id="ARBA00023002"/>
    </source>
</evidence>
<keyword evidence="5 14" id="KW-0813">Transport</keyword>
<evidence type="ECO:0000256" key="1">
    <source>
        <dbReference type="ARBA" id="ARBA00002995"/>
    </source>
</evidence>
<feature type="binding site" evidence="15">
    <location>
        <position position="561"/>
    </location>
    <ligand>
        <name>[4Fe-4S] cluster</name>
        <dbReference type="ChEBI" id="CHEBI:49883"/>
        <label>2</label>
    </ligand>
</feature>
<dbReference type="CDD" id="cd02008">
    <property type="entry name" value="TPP_IOR_alpha"/>
    <property type="match status" value="1"/>
</dbReference>
<dbReference type="GO" id="GO:0051539">
    <property type="term" value="F:4 iron, 4 sulfur cluster binding"/>
    <property type="evidence" value="ECO:0007669"/>
    <property type="project" value="UniProtKB-UniRule"/>
</dbReference>
<dbReference type="GO" id="GO:0046872">
    <property type="term" value="F:metal ion binding"/>
    <property type="evidence" value="ECO:0007669"/>
    <property type="project" value="UniProtKB-UniRule"/>
</dbReference>
<dbReference type="InterPro" id="IPR017721">
    <property type="entry name" value="IorA"/>
</dbReference>
<comment type="function">
    <text evidence="1 14">Catalyzes the ferredoxin-dependent oxidative decarboxylation of arylpyruvates.</text>
</comment>
<dbReference type="PIRSF" id="PIRSF006439">
    <property type="entry name" value="Indolepyruvate_ferr_oxidored"/>
    <property type="match status" value="1"/>
</dbReference>
<dbReference type="InterPro" id="IPR029061">
    <property type="entry name" value="THDP-binding"/>
</dbReference>
<dbReference type="PANTHER" id="PTHR43710:SF5">
    <property type="entry name" value="INDOLEPYRUVATE FERREDOXIN OXIDOREDUCTASE ALPHA SUBUNIT"/>
    <property type="match status" value="1"/>
</dbReference>
<feature type="domain" description="4Fe-4S ferredoxin-type" evidence="16">
    <location>
        <begin position="546"/>
        <end position="575"/>
    </location>
</feature>
<dbReference type="Proteomes" id="UP000198577">
    <property type="component" value="Unassembled WGS sequence"/>
</dbReference>
<dbReference type="RefSeq" id="WP_092281820.1">
    <property type="nucleotide sequence ID" value="NZ_FOXR01000001.1"/>
</dbReference>
<dbReference type="AlphaFoldDB" id="A0A1I5RY17"/>
<dbReference type="Pfam" id="PF00037">
    <property type="entry name" value="Fer4"/>
    <property type="match status" value="1"/>
</dbReference>
<dbReference type="InterPro" id="IPR017896">
    <property type="entry name" value="4Fe4S_Fe-S-bd"/>
</dbReference>
<accession>A0A1I5RY17</accession>
<evidence type="ECO:0000313" key="18">
    <source>
        <dbReference type="Proteomes" id="UP000198577"/>
    </source>
</evidence>
<evidence type="ECO:0000256" key="8">
    <source>
        <dbReference type="ARBA" id="ARBA00022982"/>
    </source>
</evidence>
<feature type="binding site" evidence="15">
    <location>
        <position position="533"/>
    </location>
    <ligand>
        <name>[4Fe-4S] cluster</name>
        <dbReference type="ChEBI" id="CHEBI:49883"/>
        <label>1</label>
    </ligand>
</feature>
<evidence type="ECO:0000256" key="10">
    <source>
        <dbReference type="ARBA" id="ARBA00023004"/>
    </source>
</evidence>
<keyword evidence="8 14" id="KW-0249">Electron transport</keyword>
<keyword evidence="6 14" id="KW-0004">4Fe-4S</keyword>
<keyword evidence="7 14" id="KW-0479">Metal-binding</keyword>
<evidence type="ECO:0000259" key="16">
    <source>
        <dbReference type="PROSITE" id="PS51379"/>
    </source>
</evidence>
<feature type="binding site" evidence="15">
    <location>
        <position position="538"/>
    </location>
    <ligand>
        <name>[4Fe-4S] cluster</name>
        <dbReference type="ChEBI" id="CHEBI:49883"/>
        <label>2</label>
    </ligand>
</feature>
<dbReference type="GO" id="GO:0043805">
    <property type="term" value="F:indolepyruvate ferredoxin oxidoreductase activity"/>
    <property type="evidence" value="ECO:0007669"/>
    <property type="project" value="UniProtKB-UniRule"/>
</dbReference>
<feature type="domain" description="4Fe-4S ferredoxin-type" evidence="16">
    <location>
        <begin position="518"/>
        <end position="539"/>
    </location>
</feature>
<dbReference type="EMBL" id="FOXR01000001">
    <property type="protein sequence ID" value="SFP63428.1"/>
    <property type="molecule type" value="Genomic_DNA"/>
</dbReference>
<dbReference type="SUPFAM" id="SSF54862">
    <property type="entry name" value="4Fe-4S ferredoxins"/>
    <property type="match status" value="1"/>
</dbReference>
<dbReference type="PROSITE" id="PS51379">
    <property type="entry name" value="4FE4S_FER_2"/>
    <property type="match status" value="2"/>
</dbReference>
<organism evidence="17 18">
    <name type="scientific">Caldicoprobacter faecalis</name>
    <dbReference type="NCBI Taxonomy" id="937334"/>
    <lineage>
        <taxon>Bacteria</taxon>
        <taxon>Bacillati</taxon>
        <taxon>Bacillota</taxon>
        <taxon>Clostridia</taxon>
        <taxon>Caldicoprobacterales</taxon>
        <taxon>Caldicoprobacteraceae</taxon>
        <taxon>Caldicoprobacter</taxon>
    </lineage>
</organism>
<reference evidence="17 18" key="1">
    <citation type="submission" date="2016-10" db="EMBL/GenBank/DDBJ databases">
        <authorList>
            <person name="de Groot N.N."/>
        </authorList>
    </citation>
    <scope>NUCLEOTIDE SEQUENCE [LARGE SCALE GENOMIC DNA]</scope>
    <source>
        <strain evidence="17 18">DSM 20678</strain>
    </source>
</reference>
<feature type="binding site" evidence="15">
    <location>
        <position position="530"/>
    </location>
    <ligand>
        <name>[4Fe-4S] cluster</name>
        <dbReference type="ChEBI" id="CHEBI:49883"/>
        <label>1</label>
    </ligand>
</feature>
<evidence type="ECO:0000256" key="12">
    <source>
        <dbReference type="ARBA" id="ARBA00030514"/>
    </source>
</evidence>
<dbReference type="Gene3D" id="3.30.70.20">
    <property type="match status" value="1"/>
</dbReference>
<evidence type="ECO:0000256" key="6">
    <source>
        <dbReference type="ARBA" id="ARBA00022485"/>
    </source>
</evidence>
<keyword evidence="18" id="KW-1185">Reference proteome</keyword>
<dbReference type="InterPro" id="IPR045025">
    <property type="entry name" value="HACL1-like"/>
</dbReference>
<evidence type="ECO:0000256" key="13">
    <source>
        <dbReference type="ARBA" id="ARBA00048332"/>
    </source>
</evidence>
<protein>
    <recommendedName>
        <fullName evidence="4 14">Indolepyruvate oxidoreductase subunit IorA</fullName>
        <shortName evidence="14">IOR</shortName>
        <ecNumber evidence="3 14">1.2.7.8</ecNumber>
    </recommendedName>
    <alternativeName>
        <fullName evidence="12 14">Indolepyruvate ferredoxin oxidoreductase subunit alpha</fullName>
    </alternativeName>
</protein>
<dbReference type="EC" id="1.2.7.8" evidence="3 14"/>
<evidence type="ECO:0000256" key="11">
    <source>
        <dbReference type="ARBA" id="ARBA00023014"/>
    </source>
</evidence>
<keyword evidence="10 14" id="KW-0408">Iron</keyword>
<name>A0A1I5RY17_9FIRM</name>
<dbReference type="SUPFAM" id="SSF52518">
    <property type="entry name" value="Thiamin diphosphate-binding fold (THDP-binding)"/>
    <property type="match status" value="2"/>
</dbReference>
<dbReference type="Pfam" id="PF02775">
    <property type="entry name" value="TPP_enzyme_C"/>
    <property type="match status" value="1"/>
</dbReference>
<dbReference type="FunFam" id="3.40.50.970:FF:000039">
    <property type="entry name" value="Indolepyruvate oxidoreductase subunit IorA"/>
    <property type="match status" value="1"/>
</dbReference>